<dbReference type="EMBL" id="MHPA01000006">
    <property type="protein sequence ID" value="OGZ73811.1"/>
    <property type="molecule type" value="Genomic_DNA"/>
</dbReference>
<dbReference type="STRING" id="1802214.A2908_01205"/>
<evidence type="ECO:0000313" key="1">
    <source>
        <dbReference type="EMBL" id="OGZ73811.1"/>
    </source>
</evidence>
<organism evidence="1 2">
    <name type="scientific">Candidatus Staskawiczbacteria bacterium RIFCSPLOWO2_01_FULL_38_12b</name>
    <dbReference type="NCBI Taxonomy" id="1802214"/>
    <lineage>
        <taxon>Bacteria</taxon>
        <taxon>Candidatus Staskawicziibacteriota</taxon>
    </lineage>
</organism>
<accession>A0A1G2IGY1</accession>
<protein>
    <submittedName>
        <fullName evidence="1">Uncharacterized protein</fullName>
    </submittedName>
</protein>
<comment type="caution">
    <text evidence="1">The sequence shown here is derived from an EMBL/GenBank/DDBJ whole genome shotgun (WGS) entry which is preliminary data.</text>
</comment>
<reference evidence="1 2" key="1">
    <citation type="journal article" date="2016" name="Nat. Commun.">
        <title>Thousands of microbial genomes shed light on interconnected biogeochemical processes in an aquifer system.</title>
        <authorList>
            <person name="Anantharaman K."/>
            <person name="Brown C.T."/>
            <person name="Hug L.A."/>
            <person name="Sharon I."/>
            <person name="Castelle C.J."/>
            <person name="Probst A.J."/>
            <person name="Thomas B.C."/>
            <person name="Singh A."/>
            <person name="Wilkins M.J."/>
            <person name="Karaoz U."/>
            <person name="Brodie E.L."/>
            <person name="Williams K.H."/>
            <person name="Hubbard S.S."/>
            <person name="Banfield J.F."/>
        </authorList>
    </citation>
    <scope>NUCLEOTIDE SEQUENCE [LARGE SCALE GENOMIC DNA]</scope>
</reference>
<proteinExistence type="predicted"/>
<dbReference type="Proteomes" id="UP000176774">
    <property type="component" value="Unassembled WGS sequence"/>
</dbReference>
<name>A0A1G2IGY1_9BACT</name>
<gene>
    <name evidence="1" type="ORF">A2908_01205</name>
</gene>
<dbReference type="AlphaFoldDB" id="A0A1G2IGY1"/>
<sequence>MSLLHQDLTKEKWQSLSFFYQMANIGAEIGRTITWKKKDLQKSNASFERGIELLDLTIEDKKNRIGKLKELCVLREVLVDYFTGEETYGFSDKDFNDYFYGFNYAAIMSK</sequence>
<evidence type="ECO:0000313" key="2">
    <source>
        <dbReference type="Proteomes" id="UP000176774"/>
    </source>
</evidence>